<evidence type="ECO:0000256" key="2">
    <source>
        <dbReference type="ARBA" id="ARBA00022763"/>
    </source>
</evidence>
<feature type="domain" description="Toprim" evidence="8">
    <location>
        <begin position="140"/>
        <end position="235"/>
    </location>
</feature>
<keyword evidence="2 7" id="KW-0227">DNA damage</keyword>
<keyword evidence="4 7" id="KW-0862">Zinc</keyword>
<dbReference type="SMART" id="SM00493">
    <property type="entry name" value="TOPRIM"/>
    <property type="match status" value="1"/>
</dbReference>
<dbReference type="PANTHER" id="PTHR30446:SF0">
    <property type="entry name" value="RECOMBINATION PROTEIN RECR"/>
    <property type="match status" value="1"/>
</dbReference>
<dbReference type="Pfam" id="PF02132">
    <property type="entry name" value="RecR_ZnF"/>
    <property type="match status" value="1"/>
</dbReference>
<dbReference type="SUPFAM" id="SSF111304">
    <property type="entry name" value="Recombination protein RecR"/>
    <property type="match status" value="1"/>
</dbReference>
<dbReference type="CDD" id="cd01025">
    <property type="entry name" value="TOPRIM_recR"/>
    <property type="match status" value="1"/>
</dbReference>
<dbReference type="Gene3D" id="1.10.8.420">
    <property type="entry name" value="RecR Domain 1"/>
    <property type="match status" value="1"/>
</dbReference>
<feature type="zinc finger region" description="C4-type" evidence="7">
    <location>
        <begin position="117"/>
        <end position="132"/>
    </location>
</feature>
<comment type="similarity">
    <text evidence="7">Belongs to the RecR family.</text>
</comment>
<keyword evidence="1 7" id="KW-0479">Metal-binding</keyword>
<comment type="function">
    <text evidence="7">May play a role in DNA repair. It seems to be involved in an RecBC-independent recombinational process of DNA repair. It may act with RecF and RecO.</text>
</comment>
<dbReference type="Pfam" id="PF13662">
    <property type="entry name" value="Toprim_4"/>
    <property type="match status" value="1"/>
</dbReference>
<evidence type="ECO:0000256" key="3">
    <source>
        <dbReference type="ARBA" id="ARBA00022771"/>
    </source>
</evidence>
<dbReference type="GO" id="GO:0006310">
    <property type="term" value="P:DNA recombination"/>
    <property type="evidence" value="ECO:0007669"/>
    <property type="project" value="UniProtKB-UniRule"/>
</dbReference>
<evidence type="ECO:0000313" key="10">
    <source>
        <dbReference type="Proteomes" id="UP000014212"/>
    </source>
</evidence>
<keyword evidence="5 7" id="KW-0233">DNA recombination</keyword>
<protein>
    <recommendedName>
        <fullName evidence="7">Recombination protein RecR</fullName>
    </recommendedName>
</protein>
<proteinExistence type="inferred from homology"/>
<evidence type="ECO:0000256" key="6">
    <source>
        <dbReference type="ARBA" id="ARBA00023204"/>
    </source>
</evidence>
<reference evidence="9 10" key="1">
    <citation type="submission" date="2013-04" db="EMBL/GenBank/DDBJ databases">
        <title>The Genome Sequence of Bacteroides uniformis dnLKV2.</title>
        <authorList>
            <consortium name="The Broad Institute Genomics Platform"/>
            <consortium name="The Broad Institute Genome Sequencing Center for Infectious Disease"/>
            <person name="Earl A."/>
            <person name="Xavier R."/>
            <person name="Kuhn K."/>
            <person name="Stappenbeck T."/>
            <person name="Walker B."/>
            <person name="Young S."/>
            <person name="Zeng Q."/>
            <person name="Gargeya S."/>
            <person name="Fitzgerald M."/>
            <person name="Haas B."/>
            <person name="Abouelleil A."/>
            <person name="Allen A.W."/>
            <person name="Alvarado L."/>
            <person name="Arachchi H.M."/>
            <person name="Berlin A.M."/>
            <person name="Chapman S.B."/>
            <person name="Gainer-Dewar J."/>
            <person name="Goldberg J."/>
            <person name="Griggs A."/>
            <person name="Gujja S."/>
            <person name="Hansen M."/>
            <person name="Howarth C."/>
            <person name="Imamovic A."/>
            <person name="Ireland A."/>
            <person name="Larimer J."/>
            <person name="McCowan C."/>
            <person name="Murphy C."/>
            <person name="Pearson M."/>
            <person name="Poon T.W."/>
            <person name="Priest M."/>
            <person name="Roberts A."/>
            <person name="Saif S."/>
            <person name="Shea T."/>
            <person name="Sisk P."/>
            <person name="Sykes S."/>
            <person name="Wortman J."/>
            <person name="Nusbaum C."/>
            <person name="Birren B."/>
        </authorList>
    </citation>
    <scope>NUCLEOTIDE SEQUENCE [LARGE SCALE GENOMIC DNA]</scope>
    <source>
        <strain evidence="10">dnLKV2</strain>
    </source>
</reference>
<evidence type="ECO:0000259" key="8">
    <source>
        <dbReference type="PROSITE" id="PS50880"/>
    </source>
</evidence>
<dbReference type="Proteomes" id="UP000014212">
    <property type="component" value="Unassembled WGS sequence"/>
</dbReference>
<dbReference type="InterPro" id="IPR023627">
    <property type="entry name" value="Rcmb_RecR"/>
</dbReference>
<dbReference type="Pfam" id="PF21175">
    <property type="entry name" value="RecR_C"/>
    <property type="match status" value="1"/>
</dbReference>
<dbReference type="NCBIfam" id="TIGR00615">
    <property type="entry name" value="recR"/>
    <property type="match status" value="1"/>
</dbReference>
<dbReference type="PROSITE" id="PS50880">
    <property type="entry name" value="TOPRIM"/>
    <property type="match status" value="1"/>
</dbReference>
<dbReference type="EMBL" id="ASSO01000006">
    <property type="protein sequence ID" value="EOS09644.1"/>
    <property type="molecule type" value="Genomic_DNA"/>
</dbReference>
<dbReference type="InterPro" id="IPR034137">
    <property type="entry name" value="TOPRIM_RecR"/>
</dbReference>
<dbReference type="Pfam" id="PF21176">
    <property type="entry name" value="RecR_HhH"/>
    <property type="match status" value="1"/>
</dbReference>
<gene>
    <name evidence="7" type="primary">recR</name>
    <name evidence="9" type="ORF">C801_01177</name>
</gene>
<dbReference type="GO" id="GO:0008270">
    <property type="term" value="F:zinc ion binding"/>
    <property type="evidence" value="ECO:0007669"/>
    <property type="project" value="UniProtKB-KW"/>
</dbReference>
<evidence type="ECO:0000313" key="9">
    <source>
        <dbReference type="EMBL" id="EOS09644.1"/>
    </source>
</evidence>
<dbReference type="InterPro" id="IPR015967">
    <property type="entry name" value="Rcmb_RecR_Znf"/>
</dbReference>
<dbReference type="PANTHER" id="PTHR30446">
    <property type="entry name" value="RECOMBINATION PROTEIN RECR"/>
    <property type="match status" value="1"/>
</dbReference>
<dbReference type="GO" id="GO:0006281">
    <property type="term" value="P:DNA repair"/>
    <property type="evidence" value="ECO:0007669"/>
    <property type="project" value="UniProtKB-UniRule"/>
</dbReference>
<evidence type="ECO:0000256" key="4">
    <source>
        <dbReference type="ARBA" id="ARBA00022833"/>
    </source>
</evidence>
<keyword evidence="6 7" id="KW-0234">DNA repair</keyword>
<accession>R9I0C5</accession>
<evidence type="ECO:0000256" key="1">
    <source>
        <dbReference type="ARBA" id="ARBA00022723"/>
    </source>
</evidence>
<dbReference type="Gene3D" id="3.40.1360.10">
    <property type="match status" value="1"/>
</dbReference>
<comment type="caution">
    <text evidence="9">The sequence shown here is derived from an EMBL/GenBank/DDBJ whole genome shotgun (WGS) entry which is preliminary data.</text>
</comment>
<dbReference type="Gene3D" id="6.10.250.240">
    <property type="match status" value="1"/>
</dbReference>
<dbReference type="AlphaFoldDB" id="R9I0C5"/>
<evidence type="ECO:0000256" key="7">
    <source>
        <dbReference type="HAMAP-Rule" id="MF_00017"/>
    </source>
</evidence>
<dbReference type="HOGENOM" id="CLU_060739_1_1_10"/>
<dbReference type="InterPro" id="IPR006171">
    <property type="entry name" value="TOPRIM_dom"/>
</dbReference>
<dbReference type="HAMAP" id="MF_00017">
    <property type="entry name" value="RecR"/>
    <property type="match status" value="1"/>
</dbReference>
<dbReference type="PATRIC" id="fig|1235787.3.peg.1192"/>
<dbReference type="GO" id="GO:0003677">
    <property type="term" value="F:DNA binding"/>
    <property type="evidence" value="ECO:0007669"/>
    <property type="project" value="UniProtKB-UniRule"/>
</dbReference>
<evidence type="ECO:0000256" key="5">
    <source>
        <dbReference type="ARBA" id="ARBA00023172"/>
    </source>
</evidence>
<dbReference type="InterPro" id="IPR000093">
    <property type="entry name" value="DNA_Rcmb_RecR"/>
</dbReference>
<organism evidence="9 10">
    <name type="scientific">Bacteroides uniformis dnLKV2</name>
    <dbReference type="NCBI Taxonomy" id="1235787"/>
    <lineage>
        <taxon>Bacteria</taxon>
        <taxon>Pseudomonadati</taxon>
        <taxon>Bacteroidota</taxon>
        <taxon>Bacteroidia</taxon>
        <taxon>Bacteroidales</taxon>
        <taxon>Bacteroidaceae</taxon>
        <taxon>Bacteroides</taxon>
    </lineage>
</organism>
<name>R9I0C5_BACUN</name>
<sequence length="262" mass="28912">MPFWGFTCGKGSTNFISLYYLCPESEDRLYLSIKNELVHFILHSVCTIFVANRRILSMNGQFPSTLLEKAVNEFAKLPGVGRKTAMRLVLHLLRQDTAVVEAFGNAIVTLKHEVKYCKVCHNISDTETCRICSSPQRDASVVCVVENIRDVMAVEATQQFRGLYHVLGGVISPMDGIGPGDLQIESLVQRVAAGGINEVILALSTTMEGDTTNFYIYRKLEKLGVKLSVIARGISIGDELEYTDEVTLGRSIVNRTPFSGTA</sequence>
<keyword evidence="3 7" id="KW-0863">Zinc-finger</keyword>
<dbReference type="PROSITE" id="PS01300">
    <property type="entry name" value="RECR"/>
    <property type="match status" value="1"/>
</dbReference>
<dbReference type="Gene3D" id="3.30.60.80">
    <property type="match status" value="1"/>
</dbReference>